<proteinExistence type="predicted"/>
<accession>A0A1Q9B3P7</accession>
<reference evidence="1 2" key="1">
    <citation type="submission" date="2016-09" db="EMBL/GenBank/DDBJ databases">
        <title>Rhizobium sp. nov., a novel species isolated from the rice rhizosphere.</title>
        <authorList>
            <person name="Zhao J."/>
            <person name="Zhang X."/>
        </authorList>
    </citation>
    <scope>NUCLEOTIDE SEQUENCE [LARGE SCALE GENOMIC DNA]</scope>
    <source>
        <strain evidence="1 2">1.7048</strain>
    </source>
</reference>
<dbReference type="AlphaFoldDB" id="A0A1Q9B3P7"/>
<dbReference type="Proteomes" id="UP000186364">
    <property type="component" value="Unassembled WGS sequence"/>
</dbReference>
<gene>
    <name evidence="1" type="ORF">BJF93_09045</name>
</gene>
<protein>
    <submittedName>
        <fullName evidence="1">Uncharacterized protein</fullName>
    </submittedName>
</protein>
<name>A0A1Q9B3P7_9HYPH</name>
<sequence>MNRSHTTLYLLPSDISRILHDVDFAFLIPKHGITCNDGGFSPTALRSPFEISLSTEGMKNGY</sequence>
<evidence type="ECO:0000313" key="1">
    <source>
        <dbReference type="EMBL" id="OLP62683.1"/>
    </source>
</evidence>
<keyword evidence="2" id="KW-1185">Reference proteome</keyword>
<dbReference type="EMBL" id="MKIP01000021">
    <property type="protein sequence ID" value="OLP62683.1"/>
    <property type="molecule type" value="Genomic_DNA"/>
</dbReference>
<comment type="caution">
    <text evidence="1">The sequence shown here is derived from an EMBL/GenBank/DDBJ whole genome shotgun (WGS) entry which is preliminary data.</text>
</comment>
<organism evidence="1 2">
    <name type="scientific">Xaviernesmea oryzae</name>
    <dbReference type="NCBI Taxonomy" id="464029"/>
    <lineage>
        <taxon>Bacteria</taxon>
        <taxon>Pseudomonadati</taxon>
        <taxon>Pseudomonadota</taxon>
        <taxon>Alphaproteobacteria</taxon>
        <taxon>Hyphomicrobiales</taxon>
        <taxon>Rhizobiaceae</taxon>
        <taxon>Rhizobium/Agrobacterium group</taxon>
        <taxon>Xaviernesmea</taxon>
    </lineage>
</organism>
<evidence type="ECO:0000313" key="2">
    <source>
        <dbReference type="Proteomes" id="UP000186364"/>
    </source>
</evidence>